<comment type="caution">
    <text evidence="6">The sequence shown here is derived from an EMBL/GenBank/DDBJ whole genome shotgun (WGS) entry which is preliminary data.</text>
</comment>
<evidence type="ECO:0000313" key="7">
    <source>
        <dbReference type="Proteomes" id="UP000197097"/>
    </source>
</evidence>
<dbReference type="EMBL" id="NISJ01000002">
    <property type="protein sequence ID" value="OWQ99975.1"/>
    <property type="molecule type" value="Genomic_DNA"/>
</dbReference>
<feature type="domain" description="Sulfatase N-terminal" evidence="5">
    <location>
        <begin position="34"/>
        <end position="446"/>
    </location>
</feature>
<dbReference type="InterPro" id="IPR000917">
    <property type="entry name" value="Sulfatase_N"/>
</dbReference>
<dbReference type="AlphaFoldDB" id="A0A246K2Y5"/>
<dbReference type="Gene3D" id="3.30.1120.10">
    <property type="match status" value="1"/>
</dbReference>
<proteinExistence type="inferred from homology"/>
<protein>
    <submittedName>
        <fullName evidence="6">Sulfatase</fullName>
    </submittedName>
</protein>
<name>A0A246K2Y5_9SPHN</name>
<dbReference type="InterPro" id="IPR050738">
    <property type="entry name" value="Sulfatase"/>
</dbReference>
<dbReference type="OrthoDB" id="9803751at2"/>
<dbReference type="RefSeq" id="WP_088471462.1">
    <property type="nucleotide sequence ID" value="NZ_NISJ01000002.1"/>
</dbReference>
<comment type="similarity">
    <text evidence="1">Belongs to the sulfatase family.</text>
</comment>
<dbReference type="CDD" id="cd16025">
    <property type="entry name" value="PAS_like"/>
    <property type="match status" value="1"/>
</dbReference>
<organism evidence="6 7">
    <name type="scientific">Sphingopyxis witflariensis</name>
    <dbReference type="NCBI Taxonomy" id="173675"/>
    <lineage>
        <taxon>Bacteria</taxon>
        <taxon>Pseudomonadati</taxon>
        <taxon>Pseudomonadota</taxon>
        <taxon>Alphaproteobacteria</taxon>
        <taxon>Sphingomonadales</taxon>
        <taxon>Sphingomonadaceae</taxon>
        <taxon>Sphingopyxis</taxon>
    </lineage>
</organism>
<evidence type="ECO:0000256" key="3">
    <source>
        <dbReference type="ARBA" id="ARBA00022801"/>
    </source>
</evidence>
<keyword evidence="3" id="KW-0378">Hydrolase</keyword>
<dbReference type="InterPro" id="IPR017850">
    <property type="entry name" value="Alkaline_phosphatase_core_sf"/>
</dbReference>
<dbReference type="GO" id="GO:0004065">
    <property type="term" value="F:arylsulfatase activity"/>
    <property type="evidence" value="ECO:0007669"/>
    <property type="project" value="TreeGrafter"/>
</dbReference>
<dbReference type="PROSITE" id="PS00149">
    <property type="entry name" value="SULFATASE_2"/>
    <property type="match status" value="1"/>
</dbReference>
<evidence type="ECO:0000256" key="4">
    <source>
        <dbReference type="ARBA" id="ARBA00022837"/>
    </source>
</evidence>
<gene>
    <name evidence="6" type="ORF">CDQ91_04065</name>
</gene>
<evidence type="ECO:0000259" key="5">
    <source>
        <dbReference type="Pfam" id="PF00884"/>
    </source>
</evidence>
<dbReference type="SUPFAM" id="SSF53649">
    <property type="entry name" value="Alkaline phosphatase-like"/>
    <property type="match status" value="1"/>
</dbReference>
<evidence type="ECO:0000313" key="6">
    <source>
        <dbReference type="EMBL" id="OWQ99975.1"/>
    </source>
</evidence>
<reference evidence="6 7" key="1">
    <citation type="journal article" date="2002" name="Int. J. Syst. Evol. Microbiol.">
        <title>Sphingopyxis witflariensis sp. nov., isolated from activated sludge.</title>
        <authorList>
            <person name="Kampfer P."/>
            <person name="Witzenberger R."/>
            <person name="Denner E.B."/>
            <person name="Busse H.J."/>
            <person name="Neef A."/>
        </authorList>
    </citation>
    <scope>NUCLEOTIDE SEQUENCE [LARGE SCALE GENOMIC DNA]</scope>
    <source>
        <strain evidence="6 7">DSM 14551</strain>
    </source>
</reference>
<dbReference type="Pfam" id="PF00884">
    <property type="entry name" value="Sulfatase"/>
    <property type="match status" value="1"/>
</dbReference>
<evidence type="ECO:0000256" key="1">
    <source>
        <dbReference type="ARBA" id="ARBA00008779"/>
    </source>
</evidence>
<sequence length="575" mass="64604">MQISRRGFVATLLATTTLYSGAGARSLGHGGPRPNIITIVLDDVGYSDLGCFGAEIRTPAIDSLATAGLRYVHFDTKSVCASTRASMLTGRNSHTINMPDVPDIAAVMGKDPNIARLFRMPGNAQNMAQVLQKQGYATWAVGKWHMIPMDELGPDAGRGNWPLQRGFDYFYGFPRGWTDQYRPELVENDGYLKRDFPADYHLSVDLADKAISLIDDHVAAKGDKPFFMNLGFGTAHSPIQVARKYSAPYDAIYEKGWDAVREERFTRMKRMGLIPANTRMPPREARDRAWDDLSDDEKAVFARYMAVYAGFIEHCDEQIGRLLDALRKKALFENTIIILISDNGAASEAGQEGFFDGLYRANNIPIAEQRARIDELGTAKTQAEYPRPWAMVGDTPLRRYKLWPYSGGTRTPMIFHWPRHVTDPGAIRRQFVDVIDIAPTLLEAADTRFDSVVDGVMQIPVAGRSFLSSVRSRKAPGRQVQYFELRGNRAITSGRWRAVAIHDCDQPYANDRWELFDLESDFAESTDLAARYPAKVKELKALWDDQWARYGTGELAQPTALTCRYSDMFDRRPVG</sequence>
<accession>A0A246K2Y5</accession>
<dbReference type="Gene3D" id="3.40.720.10">
    <property type="entry name" value="Alkaline Phosphatase, subunit A"/>
    <property type="match status" value="1"/>
</dbReference>
<dbReference type="InterPro" id="IPR024607">
    <property type="entry name" value="Sulfatase_CS"/>
</dbReference>
<dbReference type="GO" id="GO:0046872">
    <property type="term" value="F:metal ion binding"/>
    <property type="evidence" value="ECO:0007669"/>
    <property type="project" value="UniProtKB-KW"/>
</dbReference>
<evidence type="ECO:0000256" key="2">
    <source>
        <dbReference type="ARBA" id="ARBA00022723"/>
    </source>
</evidence>
<dbReference type="PANTHER" id="PTHR42693">
    <property type="entry name" value="ARYLSULFATASE FAMILY MEMBER"/>
    <property type="match status" value="1"/>
</dbReference>
<keyword evidence="4" id="KW-0106">Calcium</keyword>
<dbReference type="PANTHER" id="PTHR42693:SF33">
    <property type="entry name" value="ARYLSULFATASE"/>
    <property type="match status" value="1"/>
</dbReference>
<keyword evidence="2" id="KW-0479">Metal-binding</keyword>
<dbReference type="Proteomes" id="UP000197097">
    <property type="component" value="Unassembled WGS sequence"/>
</dbReference>
<keyword evidence="7" id="KW-1185">Reference proteome</keyword>